<evidence type="ECO:0000313" key="2">
    <source>
        <dbReference type="EMBL" id="QGH33984.1"/>
    </source>
</evidence>
<dbReference type="SUPFAM" id="SSF52266">
    <property type="entry name" value="SGNH hydrolase"/>
    <property type="match status" value="1"/>
</dbReference>
<gene>
    <name evidence="2" type="ORF">GI584_08090</name>
</gene>
<evidence type="ECO:0000313" key="3">
    <source>
        <dbReference type="Proteomes" id="UP000339690"/>
    </source>
</evidence>
<dbReference type="InterPro" id="IPR013830">
    <property type="entry name" value="SGNH_hydro"/>
</dbReference>
<keyword evidence="3" id="KW-1185">Reference proteome</keyword>
<evidence type="ECO:0000259" key="1">
    <source>
        <dbReference type="Pfam" id="PF13472"/>
    </source>
</evidence>
<dbReference type="Gene3D" id="3.40.50.1110">
    <property type="entry name" value="SGNH hydrolase"/>
    <property type="match status" value="1"/>
</dbReference>
<feature type="domain" description="SGNH hydrolase-type esterase" evidence="1">
    <location>
        <begin position="11"/>
        <end position="201"/>
    </location>
</feature>
<dbReference type="Pfam" id="PF13472">
    <property type="entry name" value="Lipase_GDSL_2"/>
    <property type="match status" value="1"/>
</dbReference>
<reference evidence="2 3" key="1">
    <citation type="submission" date="2019-11" db="EMBL/GenBank/DDBJ databases">
        <title>Gracilibacillus salitolerans sp. nov., a moderate halophile isolated from a saline soil in northwest China.</title>
        <authorList>
            <person name="Gan L."/>
        </authorList>
    </citation>
    <scope>NUCLEOTIDE SEQUENCE [LARGE SCALE GENOMIC DNA]</scope>
    <source>
        <strain evidence="2 3">SCU50</strain>
    </source>
</reference>
<dbReference type="EMBL" id="CP045915">
    <property type="protein sequence ID" value="QGH33984.1"/>
    <property type="molecule type" value="Genomic_DNA"/>
</dbReference>
<dbReference type="InterPro" id="IPR051532">
    <property type="entry name" value="Ester_Hydrolysis_Enzymes"/>
</dbReference>
<accession>A0A5Q2TGN1</accession>
<dbReference type="InterPro" id="IPR036514">
    <property type="entry name" value="SGNH_hydro_sf"/>
</dbReference>
<organism evidence="2 3">
    <name type="scientific">Gracilibacillus salitolerans</name>
    <dbReference type="NCBI Taxonomy" id="2663022"/>
    <lineage>
        <taxon>Bacteria</taxon>
        <taxon>Bacillati</taxon>
        <taxon>Bacillota</taxon>
        <taxon>Bacilli</taxon>
        <taxon>Bacillales</taxon>
        <taxon>Bacillaceae</taxon>
        <taxon>Gracilibacillus</taxon>
    </lineage>
</organism>
<proteinExistence type="predicted"/>
<dbReference type="CDD" id="cd01834">
    <property type="entry name" value="SGNH_hydrolase_like_2"/>
    <property type="match status" value="1"/>
</dbReference>
<dbReference type="RefSeq" id="WP_100361159.1">
    <property type="nucleotide sequence ID" value="NZ_CP045915.1"/>
</dbReference>
<name>A0A5Q2TGN1_9BACI</name>
<dbReference type="Proteomes" id="UP000339690">
    <property type="component" value="Chromosome"/>
</dbReference>
<dbReference type="PANTHER" id="PTHR30383">
    <property type="entry name" value="THIOESTERASE 1/PROTEASE 1/LYSOPHOSPHOLIPASE L1"/>
    <property type="match status" value="1"/>
</dbReference>
<dbReference type="AlphaFoldDB" id="A0A5Q2TGN1"/>
<protein>
    <submittedName>
        <fullName evidence="2">GDSL family lipase</fullName>
    </submittedName>
</protein>
<dbReference type="PANTHER" id="PTHR30383:SF5">
    <property type="entry name" value="SGNH HYDROLASE-TYPE ESTERASE DOMAIN-CONTAINING PROTEIN"/>
    <property type="match status" value="1"/>
</dbReference>
<sequence length="218" mass="25092">MKLEKNQKLLFIGDSVTDCDRAKPEGEGLFQALGTGYVAIVDAFLQSTYPELGIRVVNKGTSGNNVTDLKARWQEDVLAQEPDWLVIMIGINDVWRQFDSPFIPDRHVYIDEYEKTYRELVEQTQSKVKQLVLMTPFYIEPNPSDSMRHKMDEYGQVVKEIANEYNTLCIDTQKAFNTVLEDIYPAAIAWDRVHPNQTGHTVLAKAFLNEIGFDWRKQ</sequence>
<dbReference type="GO" id="GO:0004622">
    <property type="term" value="F:phosphatidylcholine lysophospholipase activity"/>
    <property type="evidence" value="ECO:0007669"/>
    <property type="project" value="TreeGrafter"/>
</dbReference>
<dbReference type="KEGG" id="grc:GI584_08090"/>